<evidence type="ECO:0000313" key="2">
    <source>
        <dbReference type="Proteomes" id="UP000501690"/>
    </source>
</evidence>
<keyword evidence="2" id="KW-1185">Reference proteome</keyword>
<gene>
    <name evidence="1" type="ORF">DEO72_LG6g472</name>
</gene>
<name>A0A4D6M6H8_VIGUN</name>
<protein>
    <submittedName>
        <fullName evidence="1">Uncharacterized protein</fullName>
    </submittedName>
</protein>
<reference evidence="1 2" key="1">
    <citation type="submission" date="2019-04" db="EMBL/GenBank/DDBJ databases">
        <title>An improved genome assembly and genetic linkage map for asparagus bean, Vigna unguiculata ssp. sesquipedialis.</title>
        <authorList>
            <person name="Xia Q."/>
            <person name="Zhang R."/>
            <person name="Dong Y."/>
        </authorList>
    </citation>
    <scope>NUCLEOTIDE SEQUENCE [LARGE SCALE GENOMIC DNA]</scope>
    <source>
        <tissue evidence="1">Leaf</tissue>
    </source>
</reference>
<evidence type="ECO:0000313" key="1">
    <source>
        <dbReference type="EMBL" id="QCD95776.1"/>
    </source>
</evidence>
<dbReference type="AlphaFoldDB" id="A0A4D6M6H8"/>
<accession>A0A4D6M6H8</accession>
<dbReference type="Proteomes" id="UP000501690">
    <property type="component" value="Linkage Group LG6"/>
</dbReference>
<sequence length="88" mass="9847">MCLCFPLASVQCSARARSSFRFKSAQPHSLLHLLSMLLKLLGSLPYVPVLSTSICPGEICYARLSELFLAQTGSFRLSEELSPKRKWQ</sequence>
<organism evidence="1 2">
    <name type="scientific">Vigna unguiculata</name>
    <name type="common">Cowpea</name>
    <dbReference type="NCBI Taxonomy" id="3917"/>
    <lineage>
        <taxon>Eukaryota</taxon>
        <taxon>Viridiplantae</taxon>
        <taxon>Streptophyta</taxon>
        <taxon>Embryophyta</taxon>
        <taxon>Tracheophyta</taxon>
        <taxon>Spermatophyta</taxon>
        <taxon>Magnoliopsida</taxon>
        <taxon>eudicotyledons</taxon>
        <taxon>Gunneridae</taxon>
        <taxon>Pentapetalae</taxon>
        <taxon>rosids</taxon>
        <taxon>fabids</taxon>
        <taxon>Fabales</taxon>
        <taxon>Fabaceae</taxon>
        <taxon>Papilionoideae</taxon>
        <taxon>50 kb inversion clade</taxon>
        <taxon>NPAAA clade</taxon>
        <taxon>indigoferoid/millettioid clade</taxon>
        <taxon>Phaseoleae</taxon>
        <taxon>Vigna</taxon>
    </lineage>
</organism>
<proteinExistence type="predicted"/>
<dbReference type="EMBL" id="CP039350">
    <property type="protein sequence ID" value="QCD95776.1"/>
    <property type="molecule type" value="Genomic_DNA"/>
</dbReference>